<evidence type="ECO:0000313" key="1">
    <source>
        <dbReference type="EMBL" id="MFE4105780.1"/>
    </source>
</evidence>
<comment type="caution">
    <text evidence="1">The sequence shown here is derived from an EMBL/GenBank/DDBJ whole genome shotgun (WGS) entry which is preliminary data.</text>
</comment>
<dbReference type="Proteomes" id="UP001600165">
    <property type="component" value="Unassembled WGS sequence"/>
</dbReference>
<dbReference type="EMBL" id="JBHZOL010000032">
    <property type="protein sequence ID" value="MFE4105780.1"/>
    <property type="molecule type" value="Genomic_DNA"/>
</dbReference>
<dbReference type="RefSeq" id="WP_377962902.1">
    <property type="nucleotide sequence ID" value="NZ_JBHZOL010000032.1"/>
</dbReference>
<sequence length="83" mass="9520">MPTVLRKDGFAFRIYPNDHKPAHVHVIKGGGEVKINLWGSSSNQESPTIVKIWNMSDKDVVKAYELVTIYRGTLIRSWKEIHD</sequence>
<protein>
    <submittedName>
        <fullName evidence="1">DUF4160 domain-containing protein</fullName>
    </submittedName>
</protein>
<keyword evidence="2" id="KW-1185">Reference proteome</keyword>
<proteinExistence type="predicted"/>
<reference evidence="1 2" key="1">
    <citation type="submission" date="2024-10" db="EMBL/GenBank/DDBJ databases">
        <authorList>
            <person name="Ratan Roy A."/>
            <person name="Morales Sandoval P.H."/>
            <person name="De Los Santos Villalobos S."/>
            <person name="Chakraborty S."/>
            <person name="Mukherjee J."/>
        </authorList>
    </citation>
    <scope>NUCLEOTIDE SEQUENCE [LARGE SCALE GENOMIC DNA]</scope>
    <source>
        <strain evidence="1 2">S1</strain>
    </source>
</reference>
<gene>
    <name evidence="1" type="ORF">ACFVKH_05795</name>
</gene>
<dbReference type="InterPro" id="IPR025427">
    <property type="entry name" value="DUF4160"/>
</dbReference>
<dbReference type="Pfam" id="PF13711">
    <property type="entry name" value="DUF4160"/>
    <property type="match status" value="1"/>
</dbReference>
<name>A0ABW6IDM3_9CYAN</name>
<organism evidence="1 2">
    <name type="scientific">Almyronema epifaneia S1</name>
    <dbReference type="NCBI Taxonomy" id="2991925"/>
    <lineage>
        <taxon>Bacteria</taxon>
        <taxon>Bacillati</taxon>
        <taxon>Cyanobacteriota</taxon>
        <taxon>Cyanophyceae</taxon>
        <taxon>Nodosilineales</taxon>
        <taxon>Nodosilineaceae</taxon>
        <taxon>Almyronema</taxon>
        <taxon>Almyronema epifaneia</taxon>
    </lineage>
</organism>
<evidence type="ECO:0000313" key="2">
    <source>
        <dbReference type="Proteomes" id="UP001600165"/>
    </source>
</evidence>
<accession>A0ABW6IDM3</accession>